<dbReference type="AlphaFoldDB" id="A0AAV2HNA8"/>
<dbReference type="Proteomes" id="UP001497497">
    <property type="component" value="Unassembled WGS sequence"/>
</dbReference>
<comment type="caution">
    <text evidence="1">The sequence shown here is derived from an EMBL/GenBank/DDBJ whole genome shotgun (WGS) entry which is preliminary data.</text>
</comment>
<protein>
    <submittedName>
        <fullName evidence="1">Uncharacterized protein</fullName>
    </submittedName>
</protein>
<keyword evidence="2" id="KW-1185">Reference proteome</keyword>
<dbReference type="EMBL" id="CAXITT010000160">
    <property type="protein sequence ID" value="CAL1534054.1"/>
    <property type="molecule type" value="Genomic_DNA"/>
</dbReference>
<sequence length="103" mass="11789">MDNVACCEADDDGIDINVVLPNPGVPGSKLNQIRIQLTDVNGDDHLVKKIKEQIFRKFNIKELPDKYKMLGNTSWHQAIMQDNVKITQFMEYLTSGFFTFEPI</sequence>
<organism evidence="1 2">
    <name type="scientific">Lymnaea stagnalis</name>
    <name type="common">Great pond snail</name>
    <name type="synonym">Helix stagnalis</name>
    <dbReference type="NCBI Taxonomy" id="6523"/>
    <lineage>
        <taxon>Eukaryota</taxon>
        <taxon>Metazoa</taxon>
        <taxon>Spiralia</taxon>
        <taxon>Lophotrochozoa</taxon>
        <taxon>Mollusca</taxon>
        <taxon>Gastropoda</taxon>
        <taxon>Heterobranchia</taxon>
        <taxon>Euthyneura</taxon>
        <taxon>Panpulmonata</taxon>
        <taxon>Hygrophila</taxon>
        <taxon>Lymnaeoidea</taxon>
        <taxon>Lymnaeidae</taxon>
        <taxon>Lymnaea</taxon>
    </lineage>
</organism>
<evidence type="ECO:0000313" key="2">
    <source>
        <dbReference type="Proteomes" id="UP001497497"/>
    </source>
</evidence>
<proteinExistence type="predicted"/>
<evidence type="ECO:0000313" key="1">
    <source>
        <dbReference type="EMBL" id="CAL1534054.1"/>
    </source>
</evidence>
<gene>
    <name evidence="1" type="ORF">GSLYS_00008014001</name>
</gene>
<reference evidence="1 2" key="1">
    <citation type="submission" date="2024-04" db="EMBL/GenBank/DDBJ databases">
        <authorList>
            <consortium name="Genoscope - CEA"/>
            <person name="William W."/>
        </authorList>
    </citation>
    <scope>NUCLEOTIDE SEQUENCE [LARGE SCALE GENOMIC DNA]</scope>
</reference>
<accession>A0AAV2HNA8</accession>
<name>A0AAV2HNA8_LYMST</name>